<protein>
    <recommendedName>
        <fullName evidence="3">Tc1-like transposase DDE domain-containing protein</fullName>
    </recommendedName>
</protein>
<evidence type="ECO:0000313" key="1">
    <source>
        <dbReference type="Ensembl" id="ENSACLP00000064468.1"/>
    </source>
</evidence>
<dbReference type="PANTHER" id="PTHR47326">
    <property type="entry name" value="TRANSPOSABLE ELEMENT TC3 TRANSPOSASE-LIKE PROTEIN"/>
    <property type="match status" value="1"/>
</dbReference>
<dbReference type="Gene3D" id="3.30.420.10">
    <property type="entry name" value="Ribonuclease H-like superfamily/Ribonuclease H"/>
    <property type="match status" value="1"/>
</dbReference>
<dbReference type="Proteomes" id="UP000265100">
    <property type="component" value="Chromosome 15"/>
</dbReference>
<dbReference type="Ensembl" id="ENSACLT00000044875.1">
    <property type="protein sequence ID" value="ENSACLP00000064468.1"/>
    <property type="gene ID" value="ENSACLG00000035826.1"/>
</dbReference>
<keyword evidence="2" id="KW-1185">Reference proteome</keyword>
<gene>
    <name evidence="1" type="primary">MIOX</name>
</gene>
<reference evidence="1" key="3">
    <citation type="submission" date="2025-08" db="UniProtKB">
        <authorList>
            <consortium name="Ensembl"/>
        </authorList>
    </citation>
    <scope>IDENTIFICATION</scope>
</reference>
<dbReference type="PANTHER" id="PTHR47326:SF1">
    <property type="entry name" value="HTH PSQ-TYPE DOMAIN-CONTAINING PROTEIN"/>
    <property type="match status" value="1"/>
</dbReference>
<dbReference type="InterPro" id="IPR036397">
    <property type="entry name" value="RNaseH_sf"/>
</dbReference>
<dbReference type="AlphaFoldDB" id="A0AAX7U448"/>
<evidence type="ECO:0000313" key="2">
    <source>
        <dbReference type="Proteomes" id="UP000265100"/>
    </source>
</evidence>
<reference evidence="1" key="4">
    <citation type="submission" date="2025-09" db="UniProtKB">
        <authorList>
            <consortium name="Ensembl"/>
        </authorList>
    </citation>
    <scope>IDENTIFICATION</scope>
</reference>
<evidence type="ECO:0008006" key="3">
    <source>
        <dbReference type="Google" id="ProtNLM"/>
    </source>
</evidence>
<dbReference type="GeneTree" id="ENSGT00510000050664"/>
<reference evidence="2" key="2">
    <citation type="submission" date="2023-03" db="EMBL/GenBank/DDBJ databases">
        <authorList>
            <consortium name="Wellcome Sanger Institute Data Sharing"/>
        </authorList>
    </citation>
    <scope>NUCLEOTIDE SEQUENCE [LARGE SCALE GENOMIC DNA]</scope>
</reference>
<organism evidence="1 2">
    <name type="scientific">Astatotilapia calliptera</name>
    <name type="common">Eastern happy</name>
    <name type="synonym">Chromis callipterus</name>
    <dbReference type="NCBI Taxonomy" id="8154"/>
    <lineage>
        <taxon>Eukaryota</taxon>
        <taxon>Metazoa</taxon>
        <taxon>Chordata</taxon>
        <taxon>Craniata</taxon>
        <taxon>Vertebrata</taxon>
        <taxon>Euteleostomi</taxon>
        <taxon>Actinopterygii</taxon>
        <taxon>Neopterygii</taxon>
        <taxon>Teleostei</taxon>
        <taxon>Neoteleostei</taxon>
        <taxon>Acanthomorphata</taxon>
        <taxon>Ovalentaria</taxon>
        <taxon>Cichlomorphae</taxon>
        <taxon>Cichliformes</taxon>
        <taxon>Cichlidae</taxon>
        <taxon>African cichlids</taxon>
        <taxon>Pseudocrenilabrinae</taxon>
        <taxon>Haplochromini</taxon>
        <taxon>Astatotilapia</taxon>
    </lineage>
</organism>
<reference evidence="1 2" key="1">
    <citation type="submission" date="2018-05" db="EMBL/GenBank/DDBJ databases">
        <authorList>
            <person name="Datahose"/>
        </authorList>
    </citation>
    <scope>NUCLEOTIDE SEQUENCE</scope>
</reference>
<sequence>MSLESGISRTSLRQILATHKWHPYKLQLLQYVNEDDPDRCTEFAEWAKEKLEQDPQFTQKILFSDEANFYVNGEVNKQNHRYWSDTNPHWMDSSKTVGTTKVMVWCGIWGTTLVGPFFTNGNLKATGYLKLLHDDVFPSLCTEAGTFPEFFQQDGAPPHYGCQVRAFLDEQFPGKWIGHRGPVEGPPRSPDLTPLDFYLWGHLKAIVYGVKIRDVQHLKLILDACAGISPAVLLSVCEEWEKRVALTVQHNGQHTEHTSQTCK</sequence>
<dbReference type="GO" id="GO:0003676">
    <property type="term" value="F:nucleic acid binding"/>
    <property type="evidence" value="ECO:0007669"/>
    <property type="project" value="InterPro"/>
</dbReference>
<proteinExistence type="predicted"/>
<accession>A0AAX7U448</accession>
<name>A0AAX7U448_ASTCA</name>